<keyword evidence="2" id="KW-0560">Oxidoreductase</keyword>
<dbReference type="OrthoDB" id="135295at2"/>
<dbReference type="PANTHER" id="PTHR11908">
    <property type="entry name" value="XANTHINE DEHYDROGENASE"/>
    <property type="match status" value="1"/>
</dbReference>
<dbReference type="Pfam" id="PF02738">
    <property type="entry name" value="MoCoBD_1"/>
    <property type="match status" value="1"/>
</dbReference>
<dbReference type="PANTHER" id="PTHR11908:SF132">
    <property type="entry name" value="ALDEHYDE OXIDASE 1-RELATED"/>
    <property type="match status" value="1"/>
</dbReference>
<dbReference type="GO" id="GO:0016491">
    <property type="term" value="F:oxidoreductase activity"/>
    <property type="evidence" value="ECO:0007669"/>
    <property type="project" value="UniProtKB-KW"/>
</dbReference>
<organism evidence="4 5">
    <name type="scientific">Actinocrispum wychmicini</name>
    <dbReference type="NCBI Taxonomy" id="1213861"/>
    <lineage>
        <taxon>Bacteria</taxon>
        <taxon>Bacillati</taxon>
        <taxon>Actinomycetota</taxon>
        <taxon>Actinomycetes</taxon>
        <taxon>Pseudonocardiales</taxon>
        <taxon>Pseudonocardiaceae</taxon>
        <taxon>Actinocrispum</taxon>
    </lineage>
</organism>
<name>A0A4R2JWD9_9PSEU</name>
<dbReference type="InterPro" id="IPR036856">
    <property type="entry name" value="Ald_Oxase/Xan_DH_a/b_sf"/>
</dbReference>
<sequence length="776" mass="83847">MTQVDGTRWVGARVPRKEDRRMLLGRGRFVSDMTRADTLHAAFVRSPYASARITRIDVSRAKRVDGVLEVLTSNDLGDPGLVAVLERDEFKPTRMPMLAMDRVRFVGEPVAVVIAEDAYSAEDGIEAVDVEYEIEPVVMDLAAALAEGAPEVHSGTGNCLVDLVMFDDPALPEIFANAPLVLAAKFTSGRVSGLPMEGRATLAEWDDRDGQVVVHTSTQVPHQARSGIAQALDIPERTIRVIAPDVGGGFGQKCVVSREEVVLAKAAMTLRRQVVWVEDRAENLTASVHGHEQEYDVQAAFDADGRILGLAADIKCDIGAYSVFPFTCAVEPLMAATELPGIYKVPAYRARGRGVSTNKTPTAPYRGVSRPQIVLVMERLMEKAAAQLGIDSVEIRRRNMILPGEFPYVGVNKISYDEGSYLESLELTEKKITEAGWYVERDQLREQGVHAGIGFSCFSERTAYGTPTMSQRRMRMTPGYDTAHVRMDPSGEVIVTTGTCGHGQGHETTFAQIVADQLGVHPDQVRLRQGDTDLTSYGWGTFGSRSIVIGGGAARKAAAVVAEKLRKIAAHMLEVSENDVVLADGNAGVRGVPDVHVPIAELARIVHFQAHQLPADTRYALEARETADPPGTFSNACHAVFVTIDPGTGEIKARKFMVVEDCGVIINPMVVDGQVRGGIAQGIACALYEKITFDTEGQPTTTTLMDYLVPTATEICPIEIHHLETPSQFSENGSKGMGEGGTIGAPAAVLNAVNDALAHLGVEIDHIPVLPEDVLR</sequence>
<dbReference type="Gene3D" id="3.30.365.10">
    <property type="entry name" value="Aldehyde oxidase/xanthine dehydrogenase, molybdopterin binding domain"/>
    <property type="match status" value="4"/>
</dbReference>
<dbReference type="InterPro" id="IPR016208">
    <property type="entry name" value="Ald_Oxase/xanthine_DH-like"/>
</dbReference>
<keyword evidence="5" id="KW-1185">Reference proteome</keyword>
<dbReference type="EMBL" id="SLWS01000001">
    <property type="protein sequence ID" value="TCO64811.1"/>
    <property type="molecule type" value="Genomic_DNA"/>
</dbReference>
<evidence type="ECO:0000313" key="5">
    <source>
        <dbReference type="Proteomes" id="UP000295680"/>
    </source>
</evidence>
<gene>
    <name evidence="4" type="ORF">EV192_101595</name>
</gene>
<protein>
    <submittedName>
        <fullName evidence="4">Carbon-monoxide dehydrogenase large subunit</fullName>
    </submittedName>
</protein>
<dbReference type="Proteomes" id="UP000295680">
    <property type="component" value="Unassembled WGS sequence"/>
</dbReference>
<dbReference type="InterPro" id="IPR000674">
    <property type="entry name" value="Ald_Oxase/Xan_DH_a/b"/>
</dbReference>
<accession>A0A4R2JWD9</accession>
<dbReference type="SMART" id="SM01008">
    <property type="entry name" value="Ald_Xan_dh_C"/>
    <property type="match status" value="1"/>
</dbReference>
<evidence type="ECO:0000256" key="1">
    <source>
        <dbReference type="ARBA" id="ARBA00022505"/>
    </source>
</evidence>
<evidence type="ECO:0000256" key="2">
    <source>
        <dbReference type="ARBA" id="ARBA00023002"/>
    </source>
</evidence>
<comment type="caution">
    <text evidence="4">The sequence shown here is derived from an EMBL/GenBank/DDBJ whole genome shotgun (WGS) entry which is preliminary data.</text>
</comment>
<proteinExistence type="predicted"/>
<dbReference type="Pfam" id="PF20256">
    <property type="entry name" value="MoCoBD_2"/>
    <property type="match status" value="1"/>
</dbReference>
<dbReference type="SUPFAM" id="SSF56003">
    <property type="entry name" value="Molybdenum cofactor-binding domain"/>
    <property type="match status" value="1"/>
</dbReference>
<dbReference type="Gene3D" id="3.90.1170.50">
    <property type="entry name" value="Aldehyde oxidase/xanthine dehydrogenase, a/b hammerhead"/>
    <property type="match status" value="1"/>
</dbReference>
<dbReference type="InterPro" id="IPR037165">
    <property type="entry name" value="AldOxase/xan_DH_Mopterin-bd_sf"/>
</dbReference>
<evidence type="ECO:0000313" key="4">
    <source>
        <dbReference type="EMBL" id="TCO64811.1"/>
    </source>
</evidence>
<dbReference type="AlphaFoldDB" id="A0A4R2JWD9"/>
<dbReference type="SUPFAM" id="SSF54665">
    <property type="entry name" value="CO dehydrogenase molybdoprotein N-domain-like"/>
    <property type="match status" value="1"/>
</dbReference>
<feature type="domain" description="Aldehyde oxidase/xanthine dehydrogenase a/b hammerhead" evidence="3">
    <location>
        <begin position="24"/>
        <end position="136"/>
    </location>
</feature>
<dbReference type="InterPro" id="IPR008274">
    <property type="entry name" value="AldOxase/xan_DH_MoCoBD1"/>
</dbReference>
<keyword evidence="1" id="KW-0500">Molybdenum</keyword>
<dbReference type="RefSeq" id="WP_132110787.1">
    <property type="nucleotide sequence ID" value="NZ_SLWS01000001.1"/>
</dbReference>
<evidence type="ECO:0000259" key="3">
    <source>
        <dbReference type="SMART" id="SM01008"/>
    </source>
</evidence>
<dbReference type="InterPro" id="IPR046867">
    <property type="entry name" value="AldOxase/xan_DH_MoCoBD2"/>
</dbReference>
<reference evidence="4 5" key="1">
    <citation type="submission" date="2019-03" db="EMBL/GenBank/DDBJ databases">
        <title>Genomic Encyclopedia of Type Strains, Phase IV (KMG-IV): sequencing the most valuable type-strain genomes for metagenomic binning, comparative biology and taxonomic classification.</title>
        <authorList>
            <person name="Goeker M."/>
        </authorList>
    </citation>
    <scope>NUCLEOTIDE SEQUENCE [LARGE SCALE GENOMIC DNA]</scope>
    <source>
        <strain evidence="4 5">DSM 45934</strain>
    </source>
</reference>
<dbReference type="Pfam" id="PF01315">
    <property type="entry name" value="Ald_Xan_dh_C"/>
    <property type="match status" value="1"/>
</dbReference>
<dbReference type="GO" id="GO:0005506">
    <property type="term" value="F:iron ion binding"/>
    <property type="evidence" value="ECO:0007669"/>
    <property type="project" value="InterPro"/>
</dbReference>